<evidence type="ECO:0000313" key="4">
    <source>
        <dbReference type="Proteomes" id="UP001596442"/>
    </source>
</evidence>
<evidence type="ECO:0000313" key="3">
    <source>
        <dbReference type="EMBL" id="MFC6752820.1"/>
    </source>
</evidence>
<keyword evidence="1" id="KW-1133">Transmembrane helix</keyword>
<dbReference type="PANTHER" id="PTHR40547:SF1">
    <property type="entry name" value="SLL0298 PROTEIN"/>
    <property type="match status" value="1"/>
</dbReference>
<comment type="caution">
    <text evidence="3">The sequence shown here is derived from an EMBL/GenBank/DDBJ whole genome shotgun (WGS) entry which is preliminary data.</text>
</comment>
<accession>A0ABD5S8R5</accession>
<gene>
    <name evidence="3" type="ORF">ACFQEU_04980</name>
</gene>
<protein>
    <submittedName>
        <fullName evidence="3">DUF2062 domain-containing protein</fullName>
    </submittedName>
</protein>
<feature type="transmembrane region" description="Helical" evidence="1">
    <location>
        <begin position="114"/>
        <end position="137"/>
    </location>
</feature>
<proteinExistence type="predicted"/>
<reference evidence="3 4" key="1">
    <citation type="journal article" date="2019" name="Int. J. Syst. Evol. Microbiol.">
        <title>The Global Catalogue of Microorganisms (GCM) 10K type strain sequencing project: providing services to taxonomists for standard genome sequencing and annotation.</title>
        <authorList>
            <consortium name="The Broad Institute Genomics Platform"/>
            <consortium name="The Broad Institute Genome Sequencing Center for Infectious Disease"/>
            <person name="Wu L."/>
            <person name="Ma J."/>
        </authorList>
    </citation>
    <scope>NUCLEOTIDE SEQUENCE [LARGE SCALE GENOMIC DNA]</scope>
    <source>
        <strain evidence="3 4">CGMCC 1.3239</strain>
    </source>
</reference>
<sequence>MIVGRTNEWLGRIKTELQHSFAEEYTPRETAGSFSIGVFITMLPTLGTGLLLFFLLAWLFDRINRAALVASVIVFNPVVKWGVYAASFTLGVLILGPVPGVTPAEVSLSAGPEIVIRLLVGNLILAVVAAVPGYFVCLRLVEAYRTHQIDVVDAVADIVDPDGTETEAPPGTDD</sequence>
<keyword evidence="1" id="KW-0812">Transmembrane</keyword>
<feature type="domain" description="DUF2062" evidence="2">
    <location>
        <begin position="13"/>
        <end position="148"/>
    </location>
</feature>
<dbReference type="Pfam" id="PF09835">
    <property type="entry name" value="DUF2062"/>
    <property type="match status" value="1"/>
</dbReference>
<dbReference type="RefSeq" id="WP_379779868.1">
    <property type="nucleotide sequence ID" value="NZ_JBHSWW010000042.1"/>
</dbReference>
<keyword evidence="4" id="KW-1185">Reference proteome</keyword>
<keyword evidence="1" id="KW-0472">Membrane</keyword>
<name>A0ABD5S8R5_9EURY</name>
<feature type="transmembrane region" description="Helical" evidence="1">
    <location>
        <begin position="34"/>
        <end position="60"/>
    </location>
</feature>
<evidence type="ECO:0000256" key="1">
    <source>
        <dbReference type="SAM" id="Phobius"/>
    </source>
</evidence>
<dbReference type="InterPro" id="IPR018639">
    <property type="entry name" value="DUF2062"/>
</dbReference>
<dbReference type="EMBL" id="JBHSWW010000042">
    <property type="protein sequence ID" value="MFC6752820.1"/>
    <property type="molecule type" value="Genomic_DNA"/>
</dbReference>
<organism evidence="3 4">
    <name type="scientific">Halorubrum tibetense</name>
    <dbReference type="NCBI Taxonomy" id="175631"/>
    <lineage>
        <taxon>Archaea</taxon>
        <taxon>Methanobacteriati</taxon>
        <taxon>Methanobacteriota</taxon>
        <taxon>Stenosarchaea group</taxon>
        <taxon>Halobacteria</taxon>
        <taxon>Halobacteriales</taxon>
        <taxon>Haloferacaceae</taxon>
        <taxon>Halorubrum</taxon>
    </lineage>
</organism>
<evidence type="ECO:0000259" key="2">
    <source>
        <dbReference type="Pfam" id="PF09835"/>
    </source>
</evidence>
<dbReference type="Proteomes" id="UP001596442">
    <property type="component" value="Unassembled WGS sequence"/>
</dbReference>
<feature type="transmembrane region" description="Helical" evidence="1">
    <location>
        <begin position="67"/>
        <end position="94"/>
    </location>
</feature>
<dbReference type="AlphaFoldDB" id="A0ABD5S8R5"/>
<dbReference type="PANTHER" id="PTHR40547">
    <property type="entry name" value="SLL0298 PROTEIN"/>
    <property type="match status" value="1"/>
</dbReference>